<dbReference type="AlphaFoldDB" id="A0A9P6HC45"/>
<evidence type="ECO:0000256" key="1">
    <source>
        <dbReference type="SAM" id="MobiDB-lite"/>
    </source>
</evidence>
<keyword evidence="2" id="KW-0472">Membrane</keyword>
<feature type="transmembrane region" description="Helical" evidence="2">
    <location>
        <begin position="96"/>
        <end position="115"/>
    </location>
</feature>
<feature type="domain" description="DUF6535" evidence="3">
    <location>
        <begin position="76"/>
        <end position="186"/>
    </location>
</feature>
<feature type="non-terminal residue" evidence="4">
    <location>
        <position position="1"/>
    </location>
</feature>
<protein>
    <recommendedName>
        <fullName evidence="3">DUF6535 domain-containing protein</fullName>
    </recommendedName>
</protein>
<evidence type="ECO:0000259" key="3">
    <source>
        <dbReference type="Pfam" id="PF20153"/>
    </source>
</evidence>
<dbReference type="Proteomes" id="UP000736335">
    <property type="component" value="Unassembled WGS sequence"/>
</dbReference>
<feature type="transmembrane region" description="Helical" evidence="2">
    <location>
        <begin position="159"/>
        <end position="182"/>
    </location>
</feature>
<keyword evidence="5" id="KW-1185">Reference proteome</keyword>
<comment type="caution">
    <text evidence="4">The sequence shown here is derived from an EMBL/GenBank/DDBJ whole genome shotgun (WGS) entry which is preliminary data.</text>
</comment>
<reference evidence="4" key="2">
    <citation type="submission" date="2020-11" db="EMBL/GenBank/DDBJ databases">
        <authorList>
            <consortium name="DOE Joint Genome Institute"/>
            <person name="Kuo A."/>
            <person name="Miyauchi S."/>
            <person name="Kiss E."/>
            <person name="Drula E."/>
            <person name="Kohler A."/>
            <person name="Sanchez-Garcia M."/>
            <person name="Andreopoulos B."/>
            <person name="Barry K.W."/>
            <person name="Bonito G."/>
            <person name="Buee M."/>
            <person name="Carver A."/>
            <person name="Chen C."/>
            <person name="Cichocki N."/>
            <person name="Clum A."/>
            <person name="Culley D."/>
            <person name="Crous P.W."/>
            <person name="Fauchery L."/>
            <person name="Girlanda M."/>
            <person name="Hayes R."/>
            <person name="Keri Z."/>
            <person name="Labutti K."/>
            <person name="Lipzen A."/>
            <person name="Lombard V."/>
            <person name="Magnuson J."/>
            <person name="Maillard F."/>
            <person name="Morin E."/>
            <person name="Murat C."/>
            <person name="Nolan M."/>
            <person name="Ohm R."/>
            <person name="Pangilinan J."/>
            <person name="Pereira M."/>
            <person name="Perotto S."/>
            <person name="Peter M."/>
            <person name="Riley R."/>
            <person name="Sitrit Y."/>
            <person name="Stielow B."/>
            <person name="Szollosi G."/>
            <person name="Zifcakova L."/>
            <person name="Stursova M."/>
            <person name="Spatafora J.W."/>
            <person name="Tedersoo L."/>
            <person name="Vaario L.-M."/>
            <person name="Yamada A."/>
            <person name="Yan M."/>
            <person name="Wang P."/>
            <person name="Xu J."/>
            <person name="Bruns T."/>
            <person name="Baldrian P."/>
            <person name="Vilgalys R."/>
            <person name="Henrissat B."/>
            <person name="Grigoriev I.V."/>
            <person name="Hibbett D."/>
            <person name="Nagy L.G."/>
            <person name="Martin F.M."/>
        </authorList>
    </citation>
    <scope>NUCLEOTIDE SEQUENCE</scope>
    <source>
        <strain evidence="4">UH-Tt-Lm1</strain>
    </source>
</reference>
<dbReference type="OrthoDB" id="3221808at2759"/>
<evidence type="ECO:0000313" key="5">
    <source>
        <dbReference type="Proteomes" id="UP000736335"/>
    </source>
</evidence>
<keyword evidence="2" id="KW-1133">Transmembrane helix</keyword>
<sequence length="186" mass="20818">MSTNPKKPTVPKSAPDSDKQKNIDADVDERRRYGPPVPLQGFAFNVKSRLRDDLTAAVKAAFKKQEPDPRTHFHEQFRKEADEYDQDFHKKYHDDLNSTLIFAGLFSAVVSAFIIDVQSQIRPDYNQMSFTVLTMLLNTTSGTANQLPLPTWSGPTASIVQVQSTLFASLLSALLAAFLAMLGKQW</sequence>
<proteinExistence type="predicted"/>
<gene>
    <name evidence="4" type="ORF">BJ322DRAFT_1009111</name>
</gene>
<dbReference type="Pfam" id="PF20153">
    <property type="entry name" value="DUF6535"/>
    <property type="match status" value="1"/>
</dbReference>
<dbReference type="EMBL" id="WIUZ02000011">
    <property type="protein sequence ID" value="KAF9782682.1"/>
    <property type="molecule type" value="Genomic_DNA"/>
</dbReference>
<accession>A0A9P6HC45</accession>
<feature type="compositionally biased region" description="Basic and acidic residues" evidence="1">
    <location>
        <begin position="15"/>
        <end position="32"/>
    </location>
</feature>
<organism evidence="4 5">
    <name type="scientific">Thelephora terrestris</name>
    <dbReference type="NCBI Taxonomy" id="56493"/>
    <lineage>
        <taxon>Eukaryota</taxon>
        <taxon>Fungi</taxon>
        <taxon>Dikarya</taxon>
        <taxon>Basidiomycota</taxon>
        <taxon>Agaricomycotina</taxon>
        <taxon>Agaricomycetes</taxon>
        <taxon>Thelephorales</taxon>
        <taxon>Thelephoraceae</taxon>
        <taxon>Thelephora</taxon>
    </lineage>
</organism>
<name>A0A9P6HC45_9AGAM</name>
<evidence type="ECO:0000313" key="4">
    <source>
        <dbReference type="EMBL" id="KAF9782682.1"/>
    </source>
</evidence>
<dbReference type="InterPro" id="IPR045338">
    <property type="entry name" value="DUF6535"/>
</dbReference>
<evidence type="ECO:0000256" key="2">
    <source>
        <dbReference type="SAM" id="Phobius"/>
    </source>
</evidence>
<keyword evidence="2" id="KW-0812">Transmembrane</keyword>
<feature type="region of interest" description="Disordered" evidence="1">
    <location>
        <begin position="1"/>
        <end position="39"/>
    </location>
</feature>
<reference evidence="4" key="1">
    <citation type="journal article" date="2020" name="Nat. Commun.">
        <title>Large-scale genome sequencing of mycorrhizal fungi provides insights into the early evolution of symbiotic traits.</title>
        <authorList>
            <person name="Miyauchi S."/>
            <person name="Kiss E."/>
            <person name="Kuo A."/>
            <person name="Drula E."/>
            <person name="Kohler A."/>
            <person name="Sanchez-Garcia M."/>
            <person name="Morin E."/>
            <person name="Andreopoulos B."/>
            <person name="Barry K.W."/>
            <person name="Bonito G."/>
            <person name="Buee M."/>
            <person name="Carver A."/>
            <person name="Chen C."/>
            <person name="Cichocki N."/>
            <person name="Clum A."/>
            <person name="Culley D."/>
            <person name="Crous P.W."/>
            <person name="Fauchery L."/>
            <person name="Girlanda M."/>
            <person name="Hayes R.D."/>
            <person name="Keri Z."/>
            <person name="LaButti K."/>
            <person name="Lipzen A."/>
            <person name="Lombard V."/>
            <person name="Magnuson J."/>
            <person name="Maillard F."/>
            <person name="Murat C."/>
            <person name="Nolan M."/>
            <person name="Ohm R.A."/>
            <person name="Pangilinan J."/>
            <person name="Pereira M.F."/>
            <person name="Perotto S."/>
            <person name="Peter M."/>
            <person name="Pfister S."/>
            <person name="Riley R."/>
            <person name="Sitrit Y."/>
            <person name="Stielow J.B."/>
            <person name="Szollosi G."/>
            <person name="Zifcakova L."/>
            <person name="Stursova M."/>
            <person name="Spatafora J.W."/>
            <person name="Tedersoo L."/>
            <person name="Vaario L.M."/>
            <person name="Yamada A."/>
            <person name="Yan M."/>
            <person name="Wang P."/>
            <person name="Xu J."/>
            <person name="Bruns T."/>
            <person name="Baldrian P."/>
            <person name="Vilgalys R."/>
            <person name="Dunand C."/>
            <person name="Henrissat B."/>
            <person name="Grigoriev I.V."/>
            <person name="Hibbett D."/>
            <person name="Nagy L.G."/>
            <person name="Martin F.M."/>
        </authorList>
    </citation>
    <scope>NUCLEOTIDE SEQUENCE</scope>
    <source>
        <strain evidence="4">UH-Tt-Lm1</strain>
    </source>
</reference>